<protein>
    <submittedName>
        <fullName evidence="2">Uncharacterized protein</fullName>
    </submittedName>
</protein>
<feature type="transmembrane region" description="Helical" evidence="1">
    <location>
        <begin position="81"/>
        <end position="106"/>
    </location>
</feature>
<keyword evidence="1" id="KW-0812">Transmembrane</keyword>
<dbReference type="PANTHER" id="PTHR45598:SF1">
    <property type="entry name" value="4FE-4S FERREDOXIN-TYPE DOMAIN-CONTAINING PROTEIN"/>
    <property type="match status" value="1"/>
</dbReference>
<evidence type="ECO:0000313" key="2">
    <source>
        <dbReference type="EMBL" id="CAE1324331.1"/>
    </source>
</evidence>
<feature type="transmembrane region" description="Helical" evidence="1">
    <location>
        <begin position="357"/>
        <end position="379"/>
    </location>
</feature>
<gene>
    <name evidence="2" type="ORF">SPHA_74085</name>
</gene>
<sequence length="580" mass="67227">MKRKNILSLSLSLSLFYNVHSFSLFFLPSYPSIHFLPYYLRKPFYQTIFFLKEKEKSQFSFYLHEKEKISKRLSLSLSLSLFITSIPSLSSFSFLPFNTFPPYYLLETFLSEKIQKERKKRKRLSFRNSFLSTLPSLSLFSPSIPSPFQKFPLIKPFYRTIFFSLSEKYPPSLSLSLSLSFITSIPSLFFLLPTLQYIPSLLSHETFLSDESSQSDSLSIYMKRKIKKKERKTERKSISFSLLSPSLSFLPMISIGRLSSSFYLHEKYPFSLSLSLSLFHNILFLFKKKISTLSLSLSLFLFQRPFLLSLLSPSYPSIHSLPYYLLETFLSVDLFSSQSDSLSIYIKQNKNIHPLSLSLSLSFLLNVHSFSLFFLLPTLQYISSPYYLMKPFYRTIFFSSQFSFYLHEKRKISTLSLSLSLSLSLFPFLLLSFFLPSYPSIHFPPLLSHETFLSVDLFSSQSDSLSIYMKRKNIHSLSLSLSLSLFITSIPSLFFLLPTLQYIPSLLSHETFLSDDLFLALNSLSIFMKKEKISTLSLSLSLSLFSKRPFLLSLLSPFPSTLQYIPSLLSHETFLSDDLF</sequence>
<dbReference type="Proteomes" id="UP000597762">
    <property type="component" value="Unassembled WGS sequence"/>
</dbReference>
<dbReference type="PANTHER" id="PTHR45598">
    <property type="entry name" value="PROTEIN CBG11839-RELATED"/>
    <property type="match status" value="1"/>
</dbReference>
<comment type="caution">
    <text evidence="2">The sequence shown here is derived from an EMBL/GenBank/DDBJ whole genome shotgun (WGS) entry which is preliminary data.</text>
</comment>
<organism evidence="2 3">
    <name type="scientific">Acanthosepion pharaonis</name>
    <name type="common">Pharaoh cuttlefish</name>
    <name type="synonym">Sepia pharaonis</name>
    <dbReference type="NCBI Taxonomy" id="158019"/>
    <lineage>
        <taxon>Eukaryota</taxon>
        <taxon>Metazoa</taxon>
        <taxon>Spiralia</taxon>
        <taxon>Lophotrochozoa</taxon>
        <taxon>Mollusca</taxon>
        <taxon>Cephalopoda</taxon>
        <taxon>Coleoidea</taxon>
        <taxon>Decapodiformes</taxon>
        <taxon>Sepiida</taxon>
        <taxon>Sepiina</taxon>
        <taxon>Sepiidae</taxon>
        <taxon>Acanthosepion</taxon>
    </lineage>
</organism>
<accession>A0A812ENJ1</accession>
<evidence type="ECO:0000256" key="1">
    <source>
        <dbReference type="SAM" id="Phobius"/>
    </source>
</evidence>
<proteinExistence type="predicted"/>
<evidence type="ECO:0000313" key="3">
    <source>
        <dbReference type="Proteomes" id="UP000597762"/>
    </source>
</evidence>
<dbReference type="AlphaFoldDB" id="A0A812ENJ1"/>
<keyword evidence="3" id="KW-1185">Reference proteome</keyword>
<reference evidence="2" key="1">
    <citation type="submission" date="2021-01" db="EMBL/GenBank/DDBJ databases">
        <authorList>
            <person name="Li R."/>
            <person name="Bekaert M."/>
        </authorList>
    </citation>
    <scope>NUCLEOTIDE SEQUENCE</scope>
    <source>
        <strain evidence="2">Farmed</strain>
    </source>
</reference>
<feature type="transmembrane region" description="Helical" evidence="1">
    <location>
        <begin position="237"/>
        <end position="256"/>
    </location>
</feature>
<keyword evidence="1" id="KW-1133">Transmembrane helix</keyword>
<feature type="transmembrane region" description="Helical" evidence="1">
    <location>
        <begin position="268"/>
        <end position="286"/>
    </location>
</feature>
<feature type="transmembrane region" description="Helical" evidence="1">
    <location>
        <begin position="414"/>
        <end position="435"/>
    </location>
</feature>
<name>A0A812ENJ1_ACAPH</name>
<dbReference type="EMBL" id="CAHIKZ030005407">
    <property type="protein sequence ID" value="CAE1324331.1"/>
    <property type="molecule type" value="Genomic_DNA"/>
</dbReference>
<keyword evidence="1" id="KW-0472">Membrane</keyword>
<feature type="transmembrane region" description="Helical" evidence="1">
    <location>
        <begin position="479"/>
        <end position="500"/>
    </location>
</feature>